<sequence length="150" mass="17256">MTEMKVGKIFDDAFISISKKLISLDLRRKKEEIISVKCMEFVKTKGKFNSTIICVFSSDIFDAIIIGMNDGKMPSEDEKVLYINEYVNIICGRALSEINNRLGRTSRLTVPMMCSDKESIDIDDSEMENEVLFYETEFGNIEVCIYYKII</sequence>
<organism evidence="3 4">
    <name type="scientific">Butyribacter intestini</name>
    <dbReference type="NCBI Taxonomy" id="1703332"/>
    <lineage>
        <taxon>Bacteria</taxon>
        <taxon>Bacillati</taxon>
        <taxon>Bacillota</taxon>
        <taxon>Clostridia</taxon>
        <taxon>Lachnospirales</taxon>
        <taxon>Lachnospiraceae</taxon>
        <taxon>Butyribacter</taxon>
    </lineage>
</organism>
<evidence type="ECO:0000256" key="1">
    <source>
        <dbReference type="ARBA" id="ARBA00022500"/>
    </source>
</evidence>
<dbReference type="SUPFAM" id="SSF103039">
    <property type="entry name" value="CheC-like"/>
    <property type="match status" value="1"/>
</dbReference>
<keyword evidence="1" id="KW-0145">Chemotaxis</keyword>
<name>A0AAW3JN63_9FIRM</name>
<comment type="caution">
    <text evidence="3">The sequence shown here is derived from an EMBL/GenBank/DDBJ whole genome shotgun (WGS) entry which is preliminary data.</text>
</comment>
<gene>
    <name evidence="3" type="ORF">APZ18_13240</name>
</gene>
<dbReference type="GO" id="GO:0006935">
    <property type="term" value="P:chemotaxis"/>
    <property type="evidence" value="ECO:0007669"/>
    <property type="project" value="UniProtKB-KW"/>
</dbReference>
<protein>
    <recommendedName>
        <fullName evidence="2">Chemotaxis phosphatase CheX-like domain-containing protein</fullName>
    </recommendedName>
</protein>
<keyword evidence="4" id="KW-1185">Reference proteome</keyword>
<reference evidence="3 4" key="1">
    <citation type="submission" date="2015-10" db="EMBL/GenBank/DDBJ databases">
        <title>Butyribacter intestini gen. nov., sp. nov., a butyric acid-producing bacterium of the family Lachnospiraceae isolated from the human faeces.</title>
        <authorList>
            <person name="Zou Y."/>
            <person name="Xue W."/>
            <person name="Luo G."/>
            <person name="Lv M."/>
        </authorList>
    </citation>
    <scope>NUCLEOTIDE SEQUENCE [LARGE SCALE GENOMIC DNA]</scope>
    <source>
        <strain evidence="3 4">TF01-11</strain>
    </source>
</reference>
<dbReference type="EMBL" id="LLKB01000006">
    <property type="protein sequence ID" value="KQC84271.1"/>
    <property type="molecule type" value="Genomic_DNA"/>
</dbReference>
<feature type="domain" description="Chemotaxis phosphatase CheX-like" evidence="2">
    <location>
        <begin position="41"/>
        <end position="123"/>
    </location>
</feature>
<dbReference type="AlphaFoldDB" id="A0AAW3JN63"/>
<dbReference type="InterPro" id="IPR028976">
    <property type="entry name" value="CheC-like_sf"/>
</dbReference>
<dbReference type="Pfam" id="PF13690">
    <property type="entry name" value="CheX"/>
    <property type="match status" value="1"/>
</dbReference>
<evidence type="ECO:0000313" key="3">
    <source>
        <dbReference type="EMBL" id="KQC84271.1"/>
    </source>
</evidence>
<evidence type="ECO:0000259" key="2">
    <source>
        <dbReference type="Pfam" id="PF13690"/>
    </source>
</evidence>
<proteinExistence type="predicted"/>
<dbReference type="Proteomes" id="UP000050833">
    <property type="component" value="Unassembled WGS sequence"/>
</dbReference>
<accession>A0AAW3JN63</accession>
<evidence type="ECO:0000313" key="4">
    <source>
        <dbReference type="Proteomes" id="UP000050833"/>
    </source>
</evidence>
<dbReference type="InterPro" id="IPR028051">
    <property type="entry name" value="CheX-like_dom"/>
</dbReference>
<dbReference type="Gene3D" id="3.40.1550.10">
    <property type="entry name" value="CheC-like"/>
    <property type="match status" value="1"/>
</dbReference>